<reference evidence="1" key="1">
    <citation type="submission" date="2021-02" db="EMBL/GenBank/DDBJ databases">
        <authorList>
            <consortium name="DOE Joint Genome Institute"/>
            <person name="Ahrendt S."/>
            <person name="Looney B.P."/>
            <person name="Miyauchi S."/>
            <person name="Morin E."/>
            <person name="Drula E."/>
            <person name="Courty P.E."/>
            <person name="Chicoki N."/>
            <person name="Fauchery L."/>
            <person name="Kohler A."/>
            <person name="Kuo A."/>
            <person name="Labutti K."/>
            <person name="Pangilinan J."/>
            <person name="Lipzen A."/>
            <person name="Riley R."/>
            <person name="Andreopoulos W."/>
            <person name="He G."/>
            <person name="Johnson J."/>
            <person name="Barry K.W."/>
            <person name="Grigoriev I.V."/>
            <person name="Nagy L."/>
            <person name="Hibbett D."/>
            <person name="Henrissat B."/>
            <person name="Matheny P.B."/>
            <person name="Labbe J."/>
            <person name="Martin F."/>
        </authorList>
    </citation>
    <scope>NUCLEOTIDE SEQUENCE</scope>
    <source>
        <strain evidence="1">EC-137</strain>
    </source>
</reference>
<evidence type="ECO:0000313" key="1">
    <source>
        <dbReference type="EMBL" id="KAI0035670.1"/>
    </source>
</evidence>
<reference evidence="1" key="2">
    <citation type="journal article" date="2022" name="New Phytol.">
        <title>Evolutionary transition to the ectomycorrhizal habit in the genomes of a hyperdiverse lineage of mushroom-forming fungi.</title>
        <authorList>
            <person name="Looney B."/>
            <person name="Miyauchi S."/>
            <person name="Morin E."/>
            <person name="Drula E."/>
            <person name="Courty P.E."/>
            <person name="Kohler A."/>
            <person name="Kuo A."/>
            <person name="LaButti K."/>
            <person name="Pangilinan J."/>
            <person name="Lipzen A."/>
            <person name="Riley R."/>
            <person name="Andreopoulos W."/>
            <person name="He G."/>
            <person name="Johnson J."/>
            <person name="Nolan M."/>
            <person name="Tritt A."/>
            <person name="Barry K.W."/>
            <person name="Grigoriev I.V."/>
            <person name="Nagy L.G."/>
            <person name="Hibbett D."/>
            <person name="Henrissat B."/>
            <person name="Matheny P.B."/>
            <person name="Labbe J."/>
            <person name="Martin F.M."/>
        </authorList>
    </citation>
    <scope>NUCLEOTIDE SEQUENCE</scope>
    <source>
        <strain evidence="1">EC-137</strain>
    </source>
</reference>
<name>A0ACB8QVU1_9AGAM</name>
<organism evidence="1 2">
    <name type="scientific">Vararia minispora EC-137</name>
    <dbReference type="NCBI Taxonomy" id="1314806"/>
    <lineage>
        <taxon>Eukaryota</taxon>
        <taxon>Fungi</taxon>
        <taxon>Dikarya</taxon>
        <taxon>Basidiomycota</taxon>
        <taxon>Agaricomycotina</taxon>
        <taxon>Agaricomycetes</taxon>
        <taxon>Russulales</taxon>
        <taxon>Lachnocladiaceae</taxon>
        <taxon>Vararia</taxon>
    </lineage>
</organism>
<gene>
    <name evidence="1" type="ORF">K488DRAFT_82857</name>
</gene>
<sequence>MFGAVWRSTALPLLSLAPIFTAILRVLLCPLLAHNCTQLHFNFSESHPNLPILASTIVSSHPASAFLPDPLRRSHDDEEFINRSLLDSLDEQADAEPLSSSDSEAHAPASLASSSGSVHYHLSNPLRPRPDSPSAAFNQAAMYSSVDFAHDLDGLKGAKLRELVPPGPYRTSTAFNAAFSSNSRPRQPTISSASGGAPFLRDTSNFSQHYPIDAYGNTQPISSPSSQPPSTSTSFDSMHQSRSAFDYPAVSQQPIGPALGGAAKPVFNTDVFATGNGNTSLLPPHKPNGILSGPGAQQALGTSQPNGFPGGVQPYLNGGGHHHQAMQSQTPYGPHLPSGGSKVPQAGQTAAVQIPGTQSAPQEEISTIFVVGFPDDMQEREFQNMFTFSPGFEAATLKIPNKDMSSYGQNMPPSGFRQGMYPHAHGGPNDPYNLVTINQGGVVVDNGRDGTTSSWQPNDELHFSHMGNTPNNSANNRKQIIGFAKFRTRAEALEARDTLQGRRVDIEKGAVLKAEMAKKNLHTKRGIGPLPLQLSSIIGSGGGPVPPEALAGLPGVNGIHGVGAPPGLGGAGGEVFSARDRELRKLGAMGVIGPRRDNRPDLHDDDLEVRKPSVIGSFPRGARERAEEERWKEKSDLVERGRLRPNDGHVYDAFHSVPATSRPTGDSLISVAVGEIGSAAPGGMPRGAAPPWGTVIGGREAQRKGTLPSGLPPRPPSASQQSPPKIEATAFVPGTTIDSFSPLVSGAALPQHPSLPLRPRQLSPSHGELSDMSVSASSGSSAISAEGDEDNVRHSLEALALSTVATPAAPSASPDAGTTSPQLPSPSSGTSSGSRTGSVDQNPPINTLYVGNLPSSPSPPGYSHNFLEESLRELFTHQPGFRKLCFRQKSNGPMCFVEFADVNFAKKALDELYGATLNGLVKGGGIRLSYSKNPLGVRTPTTNNVQQQPPAGLANSGSVFPADAFQLRGFGEGDPIYRPHRDSIASPTSFSYGMSSPPPRFVSPPPFAPTSAFHRSSSGMISPVGSSTFTPPSSFSPFGLQHPPSSSQQQTFSTFNQIPEHEQSTQPQSHTLSTSNLSPDILQQQSSPTPSPLPPSGV</sequence>
<protein>
    <submittedName>
        <fullName evidence="1">Uncharacterized protein</fullName>
    </submittedName>
</protein>
<evidence type="ECO:0000313" key="2">
    <source>
        <dbReference type="Proteomes" id="UP000814128"/>
    </source>
</evidence>
<comment type="caution">
    <text evidence="1">The sequence shown here is derived from an EMBL/GenBank/DDBJ whole genome shotgun (WGS) entry which is preliminary data.</text>
</comment>
<keyword evidence="2" id="KW-1185">Reference proteome</keyword>
<dbReference type="EMBL" id="MU273481">
    <property type="protein sequence ID" value="KAI0035670.1"/>
    <property type="molecule type" value="Genomic_DNA"/>
</dbReference>
<dbReference type="Proteomes" id="UP000814128">
    <property type="component" value="Unassembled WGS sequence"/>
</dbReference>
<accession>A0ACB8QVU1</accession>
<proteinExistence type="predicted"/>